<feature type="compositionally biased region" description="Basic and acidic residues" evidence="1">
    <location>
        <begin position="1"/>
        <end position="12"/>
    </location>
</feature>
<proteinExistence type="predicted"/>
<dbReference type="EMBL" id="OM869710">
    <property type="protein sequence ID" value="UPW42015.1"/>
    <property type="molecule type" value="Genomic_DNA"/>
</dbReference>
<evidence type="ECO:0000256" key="1">
    <source>
        <dbReference type="SAM" id="MobiDB-lite"/>
    </source>
</evidence>
<name>A0A976R8E8_9VIRU</name>
<organism evidence="2">
    <name type="scientific">Dipodfec virus RodF1_24</name>
    <dbReference type="NCBI Taxonomy" id="2929294"/>
    <lineage>
        <taxon>Viruses</taxon>
        <taxon>Monodnaviria</taxon>
        <taxon>Sangervirae</taxon>
        <taxon>Phixviricota</taxon>
        <taxon>Malgrandaviricetes</taxon>
        <taxon>Petitvirales</taxon>
        <taxon>Microviridae</taxon>
    </lineage>
</organism>
<feature type="region of interest" description="Disordered" evidence="1">
    <location>
        <begin position="1"/>
        <end position="24"/>
    </location>
</feature>
<protein>
    <submittedName>
        <fullName evidence="2">DNA pilot protein</fullName>
    </submittedName>
</protein>
<reference evidence="2" key="1">
    <citation type="submission" date="2022-02" db="EMBL/GenBank/DDBJ databases">
        <title>Towards deciphering the DNA virus diversity associated with rodent species in the families Cricetidae and Heteromyidae.</title>
        <authorList>
            <person name="Lund M."/>
            <person name="Larsen B.B."/>
            <person name="Gryseels S."/>
            <person name="Kraberger S."/>
            <person name="Rowsey D.M."/>
            <person name="Steger L."/>
            <person name="Yule K.M."/>
            <person name="Upham N.S."/>
            <person name="Worobey M."/>
            <person name="Van Doorslaer K."/>
            <person name="Varsani A."/>
        </authorList>
    </citation>
    <scope>NUCLEOTIDE SEQUENCE</scope>
    <source>
        <strain evidence="2">NeonRodF1_24</strain>
    </source>
</reference>
<sequence>MGRSSETKDRQSNETIAKWNINSQEKINQQNIDAQNNWNQQSMDFSREMYDKQVTDQYDSLIKSPSFEKQGWEQAGFNPYMQMAGKSAQTVSASAMSPAGAGAPQSVAPRVDYLPSRTFGQQSMMLQAAEVLQNVGKNFVDSQLSNEQAIGQQINNSTAYARSLAEINNLRQSGRLTKAQARDAEVQAEVSFDTRDAQKQLIRGSVASQEEATRLTTAQRALTEIQTEMASKELPWIDIEKQYQIANAMSDLDVKKMQIDTGYRAQKLKELAEPLSHMTSEQRTKYAEYTLDALYRQGVLDFGQMAASELDKILDSLGLGPKEKKTVVDLIKDDFEKNDVLSFDHFLNGFRRGPKRKLGTLPSGRKVLVDAITHG</sequence>
<accession>A0A976R8E8</accession>
<evidence type="ECO:0000313" key="2">
    <source>
        <dbReference type="EMBL" id="UPW42015.1"/>
    </source>
</evidence>